<evidence type="ECO:0000256" key="1">
    <source>
        <dbReference type="SAM" id="MobiDB-lite"/>
    </source>
</evidence>
<proteinExistence type="predicted"/>
<dbReference type="InterPro" id="IPR028842">
    <property type="entry name" value="Afadin"/>
</dbReference>
<reference evidence="3 4" key="1">
    <citation type="submission" date="2020-02" db="EMBL/GenBank/DDBJ databases">
        <authorList>
            <person name="Ferguson B K."/>
        </authorList>
    </citation>
    <scope>NUCLEOTIDE SEQUENCE [LARGE SCALE GENOMIC DNA]</scope>
</reference>
<organism evidence="3 4">
    <name type="scientific">Nesidiocoris tenuis</name>
    <dbReference type="NCBI Taxonomy" id="355587"/>
    <lineage>
        <taxon>Eukaryota</taxon>
        <taxon>Metazoa</taxon>
        <taxon>Ecdysozoa</taxon>
        <taxon>Arthropoda</taxon>
        <taxon>Hexapoda</taxon>
        <taxon>Insecta</taxon>
        <taxon>Pterygota</taxon>
        <taxon>Neoptera</taxon>
        <taxon>Paraneoptera</taxon>
        <taxon>Hemiptera</taxon>
        <taxon>Heteroptera</taxon>
        <taxon>Panheteroptera</taxon>
        <taxon>Cimicomorpha</taxon>
        <taxon>Miridae</taxon>
        <taxon>Dicyphina</taxon>
        <taxon>Nesidiocoris</taxon>
    </lineage>
</organism>
<name>A0A6H5G768_9HEMI</name>
<keyword evidence="4" id="KW-1185">Reference proteome</keyword>
<accession>A0A6H5G768</accession>
<dbReference type="InterPro" id="IPR029071">
    <property type="entry name" value="Ubiquitin-like_domsf"/>
</dbReference>
<dbReference type="GO" id="GO:0032880">
    <property type="term" value="P:regulation of protein localization"/>
    <property type="evidence" value="ECO:0007669"/>
    <property type="project" value="TreeGrafter"/>
</dbReference>
<evidence type="ECO:0000313" key="3">
    <source>
        <dbReference type="EMBL" id="CAA9998708.1"/>
    </source>
</evidence>
<evidence type="ECO:0000259" key="2">
    <source>
        <dbReference type="PROSITE" id="PS50200"/>
    </source>
</evidence>
<dbReference type="PANTHER" id="PTHR10398">
    <property type="entry name" value="AFADIN"/>
    <property type="match status" value="1"/>
</dbReference>
<dbReference type="EMBL" id="CADCXU010007307">
    <property type="protein sequence ID" value="CAA9998708.1"/>
    <property type="molecule type" value="Genomic_DNA"/>
</dbReference>
<dbReference type="PROSITE" id="PS50200">
    <property type="entry name" value="RA"/>
    <property type="match status" value="1"/>
</dbReference>
<dbReference type="OrthoDB" id="6260541at2759"/>
<dbReference type="GO" id="GO:0005912">
    <property type="term" value="C:adherens junction"/>
    <property type="evidence" value="ECO:0007669"/>
    <property type="project" value="TreeGrafter"/>
</dbReference>
<dbReference type="InterPro" id="IPR000159">
    <property type="entry name" value="RA_dom"/>
</dbReference>
<dbReference type="Proteomes" id="UP000479000">
    <property type="component" value="Unassembled WGS sequence"/>
</dbReference>
<dbReference type="Pfam" id="PF00788">
    <property type="entry name" value="RA"/>
    <property type="match status" value="1"/>
</dbReference>
<feature type="region of interest" description="Disordered" evidence="1">
    <location>
        <begin position="1"/>
        <end position="28"/>
    </location>
</feature>
<sequence>MASGRPSAENAFVKPFGDGARKRHASHSDWVTGGDGRFVPLVRRFSTPRHPRPAKRPFCYERLLQIKFYSEQTYGASPDSAGQRLQVSHVQFDESTPGQLRVREKNVSLLNGLISIYEGSAARSGRSFTRTVMQMRAGRRRECYGRSSARLGREIDGKSLPRFGKTGPKCQLSDGVLILAFTFRITRYRYCVLSLCTSDWCPNRGTRVERHKMWKYSGRFRQNRDMPASMSPCDCFLETFEPLMHSLCYLISFRSFLLKTGVTDDSSDYLAHMPGEPRKARDLEFHGVMRFYFQDSGQKVATKCIRVASDATATVVIETLIEKFRPDMRMLSIPEYALYEIHENGGLCRVFNTIFRE</sequence>
<dbReference type="PANTHER" id="PTHR10398:SF2">
    <property type="entry name" value="AFADIN"/>
    <property type="match status" value="1"/>
</dbReference>
<dbReference type="SUPFAM" id="SSF54236">
    <property type="entry name" value="Ubiquitin-like"/>
    <property type="match status" value="1"/>
</dbReference>
<evidence type="ECO:0000313" key="4">
    <source>
        <dbReference type="Proteomes" id="UP000479000"/>
    </source>
</evidence>
<dbReference type="GO" id="GO:0050839">
    <property type="term" value="F:cell adhesion molecule binding"/>
    <property type="evidence" value="ECO:0007669"/>
    <property type="project" value="TreeGrafter"/>
</dbReference>
<dbReference type="Gene3D" id="3.10.20.90">
    <property type="entry name" value="Phosphatidylinositol 3-kinase Catalytic Subunit, Chain A, domain 1"/>
    <property type="match status" value="1"/>
</dbReference>
<gene>
    <name evidence="3" type="ORF">NTEN_LOCUS4991</name>
</gene>
<protein>
    <recommendedName>
        <fullName evidence="2">Ras-associating domain-containing protein</fullName>
    </recommendedName>
</protein>
<dbReference type="GO" id="GO:0007165">
    <property type="term" value="P:signal transduction"/>
    <property type="evidence" value="ECO:0007669"/>
    <property type="project" value="InterPro"/>
</dbReference>
<dbReference type="AlphaFoldDB" id="A0A6H5G768"/>
<feature type="domain" description="Ras-associating" evidence="2">
    <location>
        <begin position="285"/>
        <end position="352"/>
    </location>
</feature>